<organism evidence="2 3">
    <name type="scientific">Durusdinium trenchii</name>
    <dbReference type="NCBI Taxonomy" id="1381693"/>
    <lineage>
        <taxon>Eukaryota</taxon>
        <taxon>Sar</taxon>
        <taxon>Alveolata</taxon>
        <taxon>Dinophyceae</taxon>
        <taxon>Suessiales</taxon>
        <taxon>Symbiodiniaceae</taxon>
        <taxon>Durusdinium</taxon>
    </lineage>
</organism>
<reference evidence="2 3" key="1">
    <citation type="submission" date="2024-02" db="EMBL/GenBank/DDBJ databases">
        <authorList>
            <person name="Chen Y."/>
            <person name="Shah S."/>
            <person name="Dougan E. K."/>
            <person name="Thang M."/>
            <person name="Chan C."/>
        </authorList>
    </citation>
    <scope>NUCLEOTIDE SEQUENCE [LARGE SCALE GENOMIC DNA]</scope>
</reference>
<keyword evidence="3" id="KW-1185">Reference proteome</keyword>
<feature type="non-terminal residue" evidence="2">
    <location>
        <position position="643"/>
    </location>
</feature>
<gene>
    <name evidence="2" type="ORF">CCMP2556_LOCUS34876</name>
</gene>
<evidence type="ECO:0000256" key="1">
    <source>
        <dbReference type="SAM" id="MobiDB-lite"/>
    </source>
</evidence>
<dbReference type="EMBL" id="CAXAMN010022567">
    <property type="protein sequence ID" value="CAK9070874.1"/>
    <property type="molecule type" value="Genomic_DNA"/>
</dbReference>
<name>A0ABP0P531_9DINO</name>
<protein>
    <submittedName>
        <fullName evidence="2">Uncharacterized protein</fullName>
    </submittedName>
</protein>
<feature type="compositionally biased region" description="Basic and acidic residues" evidence="1">
    <location>
        <begin position="496"/>
        <end position="511"/>
    </location>
</feature>
<evidence type="ECO:0000313" key="2">
    <source>
        <dbReference type="EMBL" id="CAK9070874.1"/>
    </source>
</evidence>
<feature type="region of interest" description="Disordered" evidence="1">
    <location>
        <begin position="496"/>
        <end position="515"/>
    </location>
</feature>
<proteinExistence type="predicted"/>
<dbReference type="Proteomes" id="UP001642484">
    <property type="component" value="Unassembled WGS sequence"/>
</dbReference>
<sequence>MAFTASLRRRFAFMAAEGSGLTAQELFSQLRCLAPGTNPPPDPRHVASLALRGAELCRGQALSFRQHALLAFRLERLNWFSQEVCEAFRQDSASYVNHLLVSEWLMLFRYMAACGVQHEAFAESVGQWLEEGDHLGQLQLRDLQEVVTALASSGQLSASLGAQILRALQQLPTEAEEALLIRLAVALAAADVGHSDFYRKVLDAVGAPKTDEEWMEEEASDHWRLSLLFFLAKAGSAGRWSLVLNILRKLPAKHEGLEELAAHVPKSLIPKLLQLLQLNSLENDALLLEARPFASSLCKAWRTCQTAQAAEPGAAEDSSDTKSLEVLAKMASAAGYLGVIDLQTAEAIWKQIDDLEIAEAITSSDQTRRLLLQAGWASCVARCHDPEGRQRPGFPGASTLLSLMKTTSPPSANRHQRQQIRQVALSFATESWSSGEGRLPGLAWLGAVGRAFFTPHRWNDQLRLAKAFAGRLRSLGVFCRAEPSWKSVGAKAAAREAEHAERAERGPEGKGRRSALSRFRRRAAASMAAQDTFAVVYTPKEGEGPEGKPEAKKVLRLTLWAKHPLLLLSEGEGNRTELGAHFRGCCLNGFEAVEWFTGPNRVSAHVLLLLRSDSKSRDASAAAEHFARRHLAMPEEALSAKAQ</sequence>
<accession>A0ABP0P531</accession>
<comment type="caution">
    <text evidence="2">The sequence shown here is derived from an EMBL/GenBank/DDBJ whole genome shotgun (WGS) entry which is preliminary data.</text>
</comment>
<evidence type="ECO:0000313" key="3">
    <source>
        <dbReference type="Proteomes" id="UP001642484"/>
    </source>
</evidence>